<dbReference type="eggNOG" id="COG1695">
    <property type="taxonomic scope" value="Bacteria"/>
</dbReference>
<proteinExistence type="predicted"/>
<accession>A0A066Z6T9</accession>
<reference evidence="3 4" key="1">
    <citation type="submission" date="2014-05" db="EMBL/GenBank/DDBJ databases">
        <title>Draft Genome Sequence of Kitasatospora cheerisanensis KCTC 2395.</title>
        <authorList>
            <person name="Nam D.H."/>
        </authorList>
    </citation>
    <scope>NUCLEOTIDE SEQUENCE [LARGE SCALE GENOMIC DNA]</scope>
    <source>
        <strain evidence="3 4">KCTC 2395</strain>
    </source>
</reference>
<dbReference type="RefSeq" id="WP_035858252.1">
    <property type="nucleotide sequence ID" value="NZ_KK853997.1"/>
</dbReference>
<evidence type="ECO:0000259" key="1">
    <source>
        <dbReference type="Pfam" id="PF03551"/>
    </source>
</evidence>
<organism evidence="3 4">
    <name type="scientific">Kitasatospora cheerisanensis KCTC 2395</name>
    <dbReference type="NCBI Taxonomy" id="1348663"/>
    <lineage>
        <taxon>Bacteria</taxon>
        <taxon>Bacillati</taxon>
        <taxon>Actinomycetota</taxon>
        <taxon>Actinomycetes</taxon>
        <taxon>Kitasatosporales</taxon>
        <taxon>Streptomycetaceae</taxon>
        <taxon>Kitasatospora</taxon>
    </lineage>
</organism>
<dbReference type="Gene3D" id="1.10.10.10">
    <property type="entry name" value="Winged helix-like DNA-binding domain superfamily/Winged helix DNA-binding domain"/>
    <property type="match status" value="1"/>
</dbReference>
<protein>
    <submittedName>
        <fullName evidence="3">PadR family transcripitonal regulator</fullName>
    </submittedName>
</protein>
<keyword evidence="4" id="KW-1185">Reference proteome</keyword>
<dbReference type="PANTHER" id="PTHR43252:SF2">
    <property type="entry name" value="TRANSCRIPTION REGULATOR, PADR-LIKE FAMILY"/>
    <property type="match status" value="1"/>
</dbReference>
<dbReference type="OrthoDB" id="3186544at2"/>
<dbReference type="HOGENOM" id="CLU_089258_0_1_11"/>
<dbReference type="SUPFAM" id="SSF46785">
    <property type="entry name" value="Winged helix' DNA-binding domain"/>
    <property type="match status" value="1"/>
</dbReference>
<feature type="domain" description="Transcription regulator PadR C-terminal" evidence="2">
    <location>
        <begin position="91"/>
        <end position="165"/>
    </location>
</feature>
<dbReference type="EMBL" id="JNBY01000013">
    <property type="protein sequence ID" value="KDN87964.1"/>
    <property type="molecule type" value="Genomic_DNA"/>
</dbReference>
<dbReference type="InterPro" id="IPR005149">
    <property type="entry name" value="Tscrpt_reg_PadR_N"/>
</dbReference>
<sequence>MRLPLLALLAMGPAHGYQLRRALESTFGPAYPRTNDGQVYITLGRLEKSGLIEGRNVAQDGRPAKRVFALTDAGRRELADWFARPSEGAKVREEFFLKLVLAPQTRLADRRTLIDVQRSHCLATLRGLHASADRSRGHGASRLLIEGAVLQLKAELDWLERCQQEFT</sequence>
<dbReference type="InterPro" id="IPR036388">
    <property type="entry name" value="WH-like_DNA-bd_sf"/>
</dbReference>
<dbReference type="InterPro" id="IPR018309">
    <property type="entry name" value="Tscrpt_reg_PadR_C"/>
</dbReference>
<gene>
    <name evidence="3" type="ORF">KCH_02910</name>
</gene>
<evidence type="ECO:0000313" key="3">
    <source>
        <dbReference type="EMBL" id="KDN87964.1"/>
    </source>
</evidence>
<dbReference type="Proteomes" id="UP000027178">
    <property type="component" value="Unassembled WGS sequence"/>
</dbReference>
<dbReference type="PANTHER" id="PTHR43252">
    <property type="entry name" value="TRANSCRIPTIONAL REGULATOR YQJI"/>
    <property type="match status" value="1"/>
</dbReference>
<evidence type="ECO:0000313" key="4">
    <source>
        <dbReference type="Proteomes" id="UP000027178"/>
    </source>
</evidence>
<dbReference type="AlphaFoldDB" id="A0A066Z6T9"/>
<dbReference type="Pfam" id="PF10400">
    <property type="entry name" value="Vir_act_alpha_C"/>
    <property type="match status" value="1"/>
</dbReference>
<dbReference type="Pfam" id="PF03551">
    <property type="entry name" value="PadR"/>
    <property type="match status" value="1"/>
</dbReference>
<dbReference type="InterPro" id="IPR036390">
    <property type="entry name" value="WH_DNA-bd_sf"/>
</dbReference>
<feature type="domain" description="Transcription regulator PadR N-terminal" evidence="1">
    <location>
        <begin position="5"/>
        <end position="79"/>
    </location>
</feature>
<comment type="caution">
    <text evidence="3">The sequence shown here is derived from an EMBL/GenBank/DDBJ whole genome shotgun (WGS) entry which is preliminary data.</text>
</comment>
<dbReference type="PATRIC" id="fig|1348663.4.peg.270"/>
<evidence type="ECO:0000259" key="2">
    <source>
        <dbReference type="Pfam" id="PF10400"/>
    </source>
</evidence>
<name>A0A066Z6T9_9ACTN</name>